<evidence type="ECO:0000256" key="3">
    <source>
        <dbReference type="ARBA" id="ARBA00022475"/>
    </source>
</evidence>
<evidence type="ECO:0000256" key="2">
    <source>
        <dbReference type="ARBA" id="ARBA00008914"/>
    </source>
</evidence>
<dbReference type="InterPro" id="IPR006665">
    <property type="entry name" value="OmpA-like"/>
</dbReference>
<keyword evidence="4 9" id="KW-0812">Transmembrane</keyword>
<dbReference type="Pfam" id="PF00691">
    <property type="entry name" value="OmpA"/>
    <property type="match status" value="1"/>
</dbReference>
<evidence type="ECO:0000256" key="6">
    <source>
        <dbReference type="ARBA" id="ARBA00023136"/>
    </source>
</evidence>
<dbReference type="PANTHER" id="PTHR30329:SF21">
    <property type="entry name" value="LIPOPROTEIN YIAD-RELATED"/>
    <property type="match status" value="1"/>
</dbReference>
<dbReference type="InterPro" id="IPR025713">
    <property type="entry name" value="MotB-like_N_dom"/>
</dbReference>
<dbReference type="EMBL" id="CP104965">
    <property type="protein sequence ID" value="UXN70834.1"/>
    <property type="molecule type" value="Genomic_DNA"/>
</dbReference>
<evidence type="ECO:0000256" key="4">
    <source>
        <dbReference type="ARBA" id="ARBA00022692"/>
    </source>
</evidence>
<protein>
    <submittedName>
        <fullName evidence="11">OmpA family protein</fullName>
    </submittedName>
</protein>
<keyword evidence="3" id="KW-1003">Cell membrane</keyword>
<dbReference type="SUPFAM" id="SSF103088">
    <property type="entry name" value="OmpA-like"/>
    <property type="match status" value="1"/>
</dbReference>
<dbReference type="Gene3D" id="3.30.1330.60">
    <property type="entry name" value="OmpA-like domain"/>
    <property type="match status" value="1"/>
</dbReference>
<feature type="domain" description="OmpA-like" evidence="10">
    <location>
        <begin position="167"/>
        <end position="286"/>
    </location>
</feature>
<dbReference type="PANTHER" id="PTHR30329">
    <property type="entry name" value="STATOR ELEMENT OF FLAGELLAR MOTOR COMPLEX"/>
    <property type="match status" value="1"/>
</dbReference>
<dbReference type="RefSeq" id="WP_262170078.1">
    <property type="nucleotide sequence ID" value="NZ_CP104965.1"/>
</dbReference>
<proteinExistence type="inferred from homology"/>
<gene>
    <name evidence="11" type="ORF">N8A98_06510</name>
</gene>
<evidence type="ECO:0000256" key="5">
    <source>
        <dbReference type="ARBA" id="ARBA00022989"/>
    </source>
</evidence>
<evidence type="ECO:0000256" key="8">
    <source>
        <dbReference type="SAM" id="MobiDB-lite"/>
    </source>
</evidence>
<dbReference type="CDD" id="cd07185">
    <property type="entry name" value="OmpA_C-like"/>
    <property type="match status" value="1"/>
</dbReference>
<keyword evidence="6 7" id="KW-0472">Membrane</keyword>
<accession>A0ABY6CF18</accession>
<comment type="subcellular location">
    <subcellularLocation>
        <location evidence="1">Cell membrane</location>
        <topology evidence="1">Single-pass membrane protein</topology>
    </subcellularLocation>
</comment>
<dbReference type="InterPro" id="IPR036737">
    <property type="entry name" value="OmpA-like_sf"/>
</dbReference>
<organism evidence="11 12">
    <name type="scientific">Devosia neptuniae</name>
    <dbReference type="NCBI Taxonomy" id="191302"/>
    <lineage>
        <taxon>Bacteria</taxon>
        <taxon>Pseudomonadati</taxon>
        <taxon>Pseudomonadota</taxon>
        <taxon>Alphaproteobacteria</taxon>
        <taxon>Hyphomicrobiales</taxon>
        <taxon>Devosiaceae</taxon>
        <taxon>Devosia</taxon>
    </lineage>
</organism>
<evidence type="ECO:0000259" key="10">
    <source>
        <dbReference type="PROSITE" id="PS51123"/>
    </source>
</evidence>
<evidence type="ECO:0000313" key="12">
    <source>
        <dbReference type="Proteomes" id="UP001061862"/>
    </source>
</evidence>
<dbReference type="Pfam" id="PF13677">
    <property type="entry name" value="MotB_plug"/>
    <property type="match status" value="1"/>
</dbReference>
<keyword evidence="5 9" id="KW-1133">Transmembrane helix</keyword>
<dbReference type="PROSITE" id="PS51123">
    <property type="entry name" value="OMPA_2"/>
    <property type="match status" value="1"/>
</dbReference>
<feature type="compositionally biased region" description="Low complexity" evidence="8">
    <location>
        <begin position="111"/>
        <end position="129"/>
    </location>
</feature>
<dbReference type="Proteomes" id="UP001061862">
    <property type="component" value="Chromosome"/>
</dbReference>
<evidence type="ECO:0000256" key="7">
    <source>
        <dbReference type="PROSITE-ProRule" id="PRU00473"/>
    </source>
</evidence>
<feature type="transmembrane region" description="Helical" evidence="9">
    <location>
        <begin position="28"/>
        <end position="47"/>
    </location>
</feature>
<evidence type="ECO:0000256" key="1">
    <source>
        <dbReference type="ARBA" id="ARBA00004162"/>
    </source>
</evidence>
<evidence type="ECO:0000313" key="11">
    <source>
        <dbReference type="EMBL" id="UXN70834.1"/>
    </source>
</evidence>
<evidence type="ECO:0000256" key="9">
    <source>
        <dbReference type="SAM" id="Phobius"/>
    </source>
</evidence>
<feature type="region of interest" description="Disordered" evidence="8">
    <location>
        <begin position="73"/>
        <end position="129"/>
    </location>
</feature>
<keyword evidence="12" id="KW-1185">Reference proteome</keyword>
<comment type="similarity">
    <text evidence="2">Belongs to the MotB family.</text>
</comment>
<dbReference type="InterPro" id="IPR050330">
    <property type="entry name" value="Bact_OuterMem_StrucFunc"/>
</dbReference>
<sequence>MADYSNRPIIIKKVKKVAHAHHGGAWKIAYADFVTAMMAFFLLLWLISMTTPEQKQGLADYFAPPNISASNSGSGGVMGGTAMDSAGAQMSGSVSTEAKADAPKPQDSVESGAANASSQSQAQADIKASQSRAFHSAAASIRQAWQAMPDITEIADNLLVEETPEGLNIQIVDQEGRPMFPEGSKFPFELTRKAIAAIAPILQQLPNQISISGHTAAGGVFSNPRYGPWDLSSDRANVVRSILSEFGLADDRIEAVTGRSTSDPFFPNDPYMAANQRVKITVLYDAPPVPPDMAF</sequence>
<name>A0ABY6CF18_9HYPH</name>
<reference evidence="11 12" key="1">
    <citation type="submission" date="2022-09" db="EMBL/GenBank/DDBJ databases">
        <title>Interaction between co-microsymbionts with complementary sets of symbiotic genes in legume-rhizobium systems.</title>
        <authorList>
            <person name="Safronova V."/>
            <person name="Sazanova A."/>
            <person name="Afonin A."/>
            <person name="Chirak E."/>
        </authorList>
    </citation>
    <scope>NUCLEOTIDE SEQUENCE [LARGE SCALE GENOMIC DNA]</scope>
    <source>
        <strain evidence="11 12">A18/4-1</strain>
    </source>
</reference>